<gene>
    <name evidence="8" type="ORF">ISS99_09240</name>
</gene>
<protein>
    <recommendedName>
        <fullName evidence="3">Alkyl hydroperoxide reductase subunit F</fullName>
    </recommendedName>
</protein>
<dbReference type="Gene3D" id="3.40.30.120">
    <property type="match status" value="1"/>
</dbReference>
<evidence type="ECO:0000256" key="4">
    <source>
        <dbReference type="ARBA" id="ARBA00022630"/>
    </source>
</evidence>
<keyword evidence="4" id="KW-0285">Flavoprotein</keyword>
<dbReference type="Proteomes" id="UP001430193">
    <property type="component" value="Unassembled WGS sequence"/>
</dbReference>
<evidence type="ECO:0000256" key="2">
    <source>
        <dbReference type="ARBA" id="ARBA00007801"/>
    </source>
</evidence>
<keyword evidence="9" id="KW-1185">Reference proteome</keyword>
<evidence type="ECO:0000313" key="9">
    <source>
        <dbReference type="Proteomes" id="UP001430193"/>
    </source>
</evidence>
<dbReference type="InterPro" id="IPR036249">
    <property type="entry name" value="Thioredoxin-like_sf"/>
</dbReference>
<organism evidence="8 9">
    <name type="scientific">Dyella mobilis</name>
    <dbReference type="NCBI Taxonomy" id="1849582"/>
    <lineage>
        <taxon>Bacteria</taxon>
        <taxon>Pseudomonadati</taxon>
        <taxon>Pseudomonadota</taxon>
        <taxon>Gammaproteobacteria</taxon>
        <taxon>Lysobacterales</taxon>
        <taxon>Rhodanobacteraceae</taxon>
        <taxon>Dyella</taxon>
    </lineage>
</organism>
<dbReference type="PANTHER" id="PTHR43004">
    <property type="entry name" value="TRK SYSTEM POTASSIUM UPTAKE PROTEIN"/>
    <property type="match status" value="1"/>
</dbReference>
<dbReference type="Gene3D" id="3.30.70.2450">
    <property type="match status" value="1"/>
</dbReference>
<evidence type="ECO:0000256" key="5">
    <source>
        <dbReference type="ARBA" id="ARBA00022827"/>
    </source>
</evidence>
<dbReference type="Gene3D" id="3.50.50.60">
    <property type="entry name" value="FAD/NAD(P)-binding domain"/>
    <property type="match status" value="1"/>
</dbReference>
<accession>A0ABS2KEW3</accession>
<evidence type="ECO:0000259" key="7">
    <source>
        <dbReference type="Pfam" id="PF01494"/>
    </source>
</evidence>
<evidence type="ECO:0000256" key="3">
    <source>
        <dbReference type="ARBA" id="ARBA00020059"/>
    </source>
</evidence>
<proteinExistence type="inferred from homology"/>
<dbReference type="RefSeq" id="WP_204631320.1">
    <property type="nucleotide sequence ID" value="NZ_BSOC01000003.1"/>
</dbReference>
<evidence type="ECO:0000256" key="6">
    <source>
        <dbReference type="ARBA" id="ARBA00024806"/>
    </source>
</evidence>
<feature type="domain" description="FAD-binding" evidence="7">
    <location>
        <begin position="7"/>
        <end position="344"/>
    </location>
</feature>
<evidence type="ECO:0000256" key="1">
    <source>
        <dbReference type="ARBA" id="ARBA00001974"/>
    </source>
</evidence>
<comment type="similarity">
    <text evidence="2">Belongs to the PheA/TfdB FAD monooxygenase family.</text>
</comment>
<comment type="cofactor">
    <cofactor evidence="1">
        <name>FAD</name>
        <dbReference type="ChEBI" id="CHEBI:57692"/>
    </cofactor>
</comment>
<dbReference type="SUPFAM" id="SSF51905">
    <property type="entry name" value="FAD/NAD(P)-binding domain"/>
    <property type="match status" value="1"/>
</dbReference>
<keyword evidence="5" id="KW-0274">FAD</keyword>
<evidence type="ECO:0000313" key="8">
    <source>
        <dbReference type="EMBL" id="MBM7129708.1"/>
    </source>
</evidence>
<name>A0ABS2KEW3_9GAMM</name>
<dbReference type="EMBL" id="JADIKF010000038">
    <property type="protein sequence ID" value="MBM7129708.1"/>
    <property type="molecule type" value="Genomic_DNA"/>
</dbReference>
<dbReference type="Pfam" id="PF21274">
    <property type="entry name" value="Rng_hyd_C"/>
    <property type="match status" value="1"/>
</dbReference>
<dbReference type="InterPro" id="IPR050641">
    <property type="entry name" value="RIFMO-like"/>
</dbReference>
<dbReference type="InterPro" id="IPR036188">
    <property type="entry name" value="FAD/NAD-bd_sf"/>
</dbReference>
<dbReference type="InterPro" id="IPR002938">
    <property type="entry name" value="FAD-bd"/>
</dbReference>
<sequence length="505" mass="55404">MNPPGSTDVLIVGAGPTGLMLACELARREVPFRLIDAAPQAWNASRGKGLQPRTLEVLEDLGVVDRILAGGRFDLPLRFYDADGNHHDQKLCEGLEPSSDVPYGSPLLIPQWRVEQILRERLAEWGGQVEYGVALENLVQDATGVTTTVLRSDVPETIHSRWLVACDGGRSTTRRMLGIDFLGETLETHRMFVGDVRASGIDREFWHAWRNQEGVVALAPLPGTDAYQFQASLTPDMPTEPSLALFQQILETRSGRRDIRLIDASWMSYWRANVRMVDRYRVGRAFVAGDAAHVHTPAGGQGMNTGIQDAYNLGWKLAAVIGGANESLLNTYEEERLPVAAAVLGLSNRLMARAVAARHLVPRRGAETFQLDINYRGCSLAQELRHAPSELRAGDRAPDAPGLLRDGQPCRMFDLYRGPHITLLAFGEGWQSIMAEAEARFGNRVKSVVTGDAGWQDSEGHASRNYGIHGDTLLLIRPDGYVGLATSDKAAGPILAYLETCLPRV</sequence>
<comment type="function">
    <text evidence="6">Serves to protect the cell against DNA damage by alkyl hydroperoxides. It can use either NADH or NADPH as electron donor for direct reduction of redox dyes or of alkyl hydroperoxides when combined with the AhpC protein.</text>
</comment>
<dbReference type="NCBIfam" id="NF004832">
    <property type="entry name" value="PRK06184.1"/>
    <property type="match status" value="1"/>
</dbReference>
<dbReference type="Pfam" id="PF01494">
    <property type="entry name" value="FAD_binding_3"/>
    <property type="match status" value="1"/>
</dbReference>
<dbReference type="PRINTS" id="PR00420">
    <property type="entry name" value="RNGMNOXGNASE"/>
</dbReference>
<comment type="caution">
    <text evidence="8">The sequence shown here is derived from an EMBL/GenBank/DDBJ whole genome shotgun (WGS) entry which is preliminary data.</text>
</comment>
<dbReference type="PANTHER" id="PTHR43004:SF19">
    <property type="entry name" value="BINDING MONOOXYGENASE, PUTATIVE (JCVI)-RELATED"/>
    <property type="match status" value="1"/>
</dbReference>
<dbReference type="SUPFAM" id="SSF52833">
    <property type="entry name" value="Thioredoxin-like"/>
    <property type="match status" value="1"/>
</dbReference>
<reference evidence="8" key="1">
    <citation type="submission" date="2020-10" db="EMBL/GenBank/DDBJ databases">
        <title>Phylogeny of dyella-like bacteria.</title>
        <authorList>
            <person name="Fu J."/>
        </authorList>
    </citation>
    <scope>NUCLEOTIDE SEQUENCE</scope>
    <source>
        <strain evidence="8">DHON07</strain>
    </source>
</reference>